<dbReference type="AlphaFoldDB" id="A0AAV6VD26"/>
<reference evidence="1 2" key="1">
    <citation type="journal article" date="2022" name="Nat. Ecol. Evol.">
        <title>A masculinizing supergene underlies an exaggerated male reproductive morph in a spider.</title>
        <authorList>
            <person name="Hendrickx F."/>
            <person name="De Corte Z."/>
            <person name="Sonet G."/>
            <person name="Van Belleghem S.M."/>
            <person name="Kostlbacher S."/>
            <person name="Vangestel C."/>
        </authorList>
    </citation>
    <scope>NUCLEOTIDE SEQUENCE [LARGE SCALE GENOMIC DNA]</scope>
    <source>
        <strain evidence="1">W744_W776</strain>
    </source>
</reference>
<gene>
    <name evidence="1" type="ORF">JTE90_029562</name>
</gene>
<evidence type="ECO:0000313" key="2">
    <source>
        <dbReference type="Proteomes" id="UP000827092"/>
    </source>
</evidence>
<accession>A0AAV6VD26</accession>
<proteinExistence type="predicted"/>
<protein>
    <submittedName>
        <fullName evidence="1">Uncharacterized protein</fullName>
    </submittedName>
</protein>
<dbReference type="Proteomes" id="UP000827092">
    <property type="component" value="Unassembled WGS sequence"/>
</dbReference>
<organism evidence="1 2">
    <name type="scientific">Oedothorax gibbosus</name>
    <dbReference type="NCBI Taxonomy" id="931172"/>
    <lineage>
        <taxon>Eukaryota</taxon>
        <taxon>Metazoa</taxon>
        <taxon>Ecdysozoa</taxon>
        <taxon>Arthropoda</taxon>
        <taxon>Chelicerata</taxon>
        <taxon>Arachnida</taxon>
        <taxon>Araneae</taxon>
        <taxon>Araneomorphae</taxon>
        <taxon>Entelegynae</taxon>
        <taxon>Araneoidea</taxon>
        <taxon>Linyphiidae</taxon>
        <taxon>Erigoninae</taxon>
        <taxon>Oedothorax</taxon>
    </lineage>
</organism>
<keyword evidence="2" id="KW-1185">Reference proteome</keyword>
<dbReference type="EMBL" id="JAFNEN010000114">
    <property type="protein sequence ID" value="KAG8193828.1"/>
    <property type="molecule type" value="Genomic_DNA"/>
</dbReference>
<comment type="caution">
    <text evidence="1">The sequence shown here is derived from an EMBL/GenBank/DDBJ whole genome shotgun (WGS) entry which is preliminary data.</text>
</comment>
<sequence length="108" mass="12426">MGNWVTFVHGSFKKDDIVSFFAKRFPDLMYSLVVVCFSLAHRAYKNNDATPSEFKDVMQIAIWVFQNPQFRILAIPNASYPGAVKQNRVKLTSQRSAMAQMRFQCDDP</sequence>
<evidence type="ECO:0000313" key="1">
    <source>
        <dbReference type="EMBL" id="KAG8193828.1"/>
    </source>
</evidence>
<name>A0AAV6VD26_9ARAC</name>